<keyword evidence="1" id="KW-0472">Membrane</keyword>
<name>A0A3D8Q319_9BACI</name>
<keyword evidence="3" id="KW-1185">Reference proteome</keyword>
<gene>
    <name evidence="2" type="ORF">CWR48_00205</name>
</gene>
<accession>A0A3D8Q319</accession>
<dbReference type="Proteomes" id="UP000257143">
    <property type="component" value="Unassembled WGS sequence"/>
</dbReference>
<dbReference type="InterPro" id="IPR021450">
    <property type="entry name" value="DUF3100"/>
</dbReference>
<organism evidence="2 3">
    <name type="scientific">Oceanobacillus arenosus</name>
    <dbReference type="NCBI Taxonomy" id="1229153"/>
    <lineage>
        <taxon>Bacteria</taxon>
        <taxon>Bacillati</taxon>
        <taxon>Bacillota</taxon>
        <taxon>Bacilli</taxon>
        <taxon>Bacillales</taxon>
        <taxon>Bacillaceae</taxon>
        <taxon>Oceanobacillus</taxon>
    </lineage>
</organism>
<proteinExistence type="predicted"/>
<evidence type="ECO:0000256" key="1">
    <source>
        <dbReference type="SAM" id="Phobius"/>
    </source>
</evidence>
<keyword evidence="1" id="KW-0812">Transmembrane</keyword>
<protein>
    <submittedName>
        <fullName evidence="2">Uncharacterized protein</fullName>
    </submittedName>
</protein>
<dbReference type="AlphaFoldDB" id="A0A3D8Q319"/>
<dbReference type="OrthoDB" id="5451070at2"/>
<feature type="transmembrane region" description="Helical" evidence="1">
    <location>
        <begin position="78"/>
        <end position="100"/>
    </location>
</feature>
<sequence length="108" mass="12180">MASGMRLSSLMTAAASSLVAIQPDMENVMLWYAATSQSLTRFIGTYTRVFFAVPLKRIVYTIYLLGDVKSGPSENRKCVKFALVLISLCRNVLVFLYNIMYVSFYNEV</sequence>
<comment type="caution">
    <text evidence="2">The sequence shown here is derived from an EMBL/GenBank/DDBJ whole genome shotgun (WGS) entry which is preliminary data.</text>
</comment>
<keyword evidence="1" id="KW-1133">Transmembrane helix</keyword>
<evidence type="ECO:0000313" key="3">
    <source>
        <dbReference type="Proteomes" id="UP000257143"/>
    </source>
</evidence>
<dbReference type="Pfam" id="PF11299">
    <property type="entry name" value="DUF3100"/>
    <property type="match status" value="1"/>
</dbReference>
<reference evidence="3" key="1">
    <citation type="submission" date="2017-11" db="EMBL/GenBank/DDBJ databases">
        <authorList>
            <person name="Zhu W."/>
        </authorList>
    </citation>
    <scope>NUCLEOTIDE SEQUENCE [LARGE SCALE GENOMIC DNA]</scope>
    <source>
        <strain evidence="3">CAU 1183</strain>
    </source>
</reference>
<evidence type="ECO:0000313" key="2">
    <source>
        <dbReference type="EMBL" id="RDW22168.1"/>
    </source>
</evidence>
<dbReference type="EMBL" id="PIOC01000001">
    <property type="protein sequence ID" value="RDW22168.1"/>
    <property type="molecule type" value="Genomic_DNA"/>
</dbReference>